<feature type="region of interest" description="Disordered" evidence="1">
    <location>
        <begin position="543"/>
        <end position="601"/>
    </location>
</feature>
<feature type="compositionally biased region" description="Pro residues" evidence="1">
    <location>
        <begin position="469"/>
        <end position="485"/>
    </location>
</feature>
<feature type="compositionally biased region" description="Low complexity" evidence="1">
    <location>
        <begin position="161"/>
        <end position="173"/>
    </location>
</feature>
<evidence type="ECO:0000313" key="3">
    <source>
        <dbReference type="Proteomes" id="UP001283361"/>
    </source>
</evidence>
<protein>
    <submittedName>
        <fullName evidence="2">Uncharacterized protein</fullName>
    </submittedName>
</protein>
<dbReference type="AlphaFoldDB" id="A0AAE1D7B0"/>
<comment type="caution">
    <text evidence="2">The sequence shown here is derived from an EMBL/GenBank/DDBJ whole genome shotgun (WGS) entry which is preliminary data.</text>
</comment>
<proteinExistence type="predicted"/>
<feature type="compositionally biased region" description="Basic and acidic residues" evidence="1">
    <location>
        <begin position="286"/>
        <end position="296"/>
    </location>
</feature>
<dbReference type="Proteomes" id="UP001283361">
    <property type="component" value="Unassembled WGS sequence"/>
</dbReference>
<gene>
    <name evidence="2" type="ORF">RRG08_031496</name>
</gene>
<organism evidence="2 3">
    <name type="scientific">Elysia crispata</name>
    <name type="common">lettuce slug</name>
    <dbReference type="NCBI Taxonomy" id="231223"/>
    <lineage>
        <taxon>Eukaryota</taxon>
        <taxon>Metazoa</taxon>
        <taxon>Spiralia</taxon>
        <taxon>Lophotrochozoa</taxon>
        <taxon>Mollusca</taxon>
        <taxon>Gastropoda</taxon>
        <taxon>Heterobranchia</taxon>
        <taxon>Euthyneura</taxon>
        <taxon>Panpulmonata</taxon>
        <taxon>Sacoglossa</taxon>
        <taxon>Placobranchoidea</taxon>
        <taxon>Plakobranchidae</taxon>
        <taxon>Elysia</taxon>
    </lineage>
</organism>
<feature type="compositionally biased region" description="Basic and acidic residues" evidence="1">
    <location>
        <begin position="432"/>
        <end position="445"/>
    </location>
</feature>
<evidence type="ECO:0000256" key="1">
    <source>
        <dbReference type="SAM" id="MobiDB-lite"/>
    </source>
</evidence>
<feature type="region of interest" description="Disordered" evidence="1">
    <location>
        <begin position="340"/>
        <end position="383"/>
    </location>
</feature>
<accession>A0AAE1D7B0</accession>
<feature type="compositionally biased region" description="Basic and acidic residues" evidence="1">
    <location>
        <begin position="347"/>
        <end position="368"/>
    </location>
</feature>
<feature type="region of interest" description="Disordered" evidence="1">
    <location>
        <begin position="401"/>
        <end position="493"/>
    </location>
</feature>
<reference evidence="2" key="1">
    <citation type="journal article" date="2023" name="G3 (Bethesda)">
        <title>A reference genome for the long-term kleptoplast-retaining sea slug Elysia crispata morphotype clarki.</title>
        <authorList>
            <person name="Eastman K.E."/>
            <person name="Pendleton A.L."/>
            <person name="Shaikh M.A."/>
            <person name="Suttiyut T."/>
            <person name="Ogas R."/>
            <person name="Tomko P."/>
            <person name="Gavelis G."/>
            <person name="Widhalm J.R."/>
            <person name="Wisecaver J.H."/>
        </authorList>
    </citation>
    <scope>NUCLEOTIDE SEQUENCE</scope>
    <source>
        <strain evidence="2">ECLA1</strain>
    </source>
</reference>
<feature type="region of interest" description="Disordered" evidence="1">
    <location>
        <begin position="148"/>
        <end position="318"/>
    </location>
</feature>
<sequence length="601" mass="66568">MDYCLPHAVLALLQEEDSPQTPKSYFVRSGTHSTKITLVYTRRKRREKSINPSPLTCFSSFSSPSSLSTQTTKTVYGKASAIEASSDFLQLQSSSTVNKLQHLQRSISVTEGCQASVNQLQSRMHPKDKRSSICPSLGGKIGRSSFLASRSQHGSTGTGNGMTSSSSTDDYSSVGNHRRRQQPQDIARNNMGTINKHHNDRKRNLNDGQQSNAKDGIEVNETEGRVLTGPDLNNSESSNCHRKTPPPDHDSFLTNSLGSARRARSDSHNSRRTCVSTPGRGYGDSARVRGAEDPRTRGFSRAVANTDPRRNSVSPRTCENFRSFDHSIDELHDHHEHLTISHNSTPRSDRSSHDHPNHSRQQQEDNHFRLNPCHRSGNTSPRHAIRNNYAALQQAEGDYRCPWLPRSPKSNFNKDQRVSPGVTPANTDSSEADNKCETNRMESTRSPRPPTPGGNNCTLHHNDNLYGPSPVPFFSPNRRPSPAPYHSPSRQSTVEYDDNEAHLNSNFSAPPTPCLYGCVTNEDPVENFNSNVKLRLGAHIDQLNNKVSKASTPKPRRPNDAPTPTPPSIGLRPPSSVHHATEVGRSPAELRCSTHSWRSSK</sequence>
<evidence type="ECO:0000313" key="2">
    <source>
        <dbReference type="EMBL" id="KAK3759962.1"/>
    </source>
</evidence>
<dbReference type="EMBL" id="JAWDGP010005057">
    <property type="protein sequence ID" value="KAK3759962.1"/>
    <property type="molecule type" value="Genomic_DNA"/>
</dbReference>
<name>A0AAE1D7B0_9GAST</name>
<keyword evidence="3" id="KW-1185">Reference proteome</keyword>